<dbReference type="GO" id="GO:0102559">
    <property type="term" value="F:peptide chain release factor N(5)-glutamine methyltransferase activity"/>
    <property type="evidence" value="ECO:0007669"/>
    <property type="project" value="UniProtKB-EC"/>
</dbReference>
<dbReference type="InterPro" id="IPR050320">
    <property type="entry name" value="N5-glutamine_MTase"/>
</dbReference>
<feature type="domain" description="Methyltransferase small" evidence="6">
    <location>
        <begin position="105"/>
        <end position="194"/>
    </location>
</feature>
<evidence type="ECO:0000259" key="7">
    <source>
        <dbReference type="Pfam" id="PF17827"/>
    </source>
</evidence>
<dbReference type="EMBL" id="FRAE01000017">
    <property type="protein sequence ID" value="SHJ85534.1"/>
    <property type="molecule type" value="Genomic_DNA"/>
</dbReference>
<evidence type="ECO:0000256" key="2">
    <source>
        <dbReference type="ARBA" id="ARBA00022679"/>
    </source>
</evidence>
<dbReference type="SUPFAM" id="SSF53335">
    <property type="entry name" value="S-adenosyl-L-methionine-dependent methyltransferases"/>
    <property type="match status" value="1"/>
</dbReference>
<dbReference type="HAMAP" id="MF_02126">
    <property type="entry name" value="RF_methyltr_PrmC"/>
    <property type="match status" value="1"/>
</dbReference>
<dbReference type="GO" id="GO:0003676">
    <property type="term" value="F:nucleic acid binding"/>
    <property type="evidence" value="ECO:0007669"/>
    <property type="project" value="InterPro"/>
</dbReference>
<dbReference type="PANTHER" id="PTHR18895">
    <property type="entry name" value="HEMK METHYLTRANSFERASE"/>
    <property type="match status" value="1"/>
</dbReference>
<dbReference type="OrthoDB" id="9800643at2"/>
<feature type="binding site" evidence="5">
    <location>
        <position position="141"/>
    </location>
    <ligand>
        <name>S-adenosyl-L-methionine</name>
        <dbReference type="ChEBI" id="CHEBI:59789"/>
    </ligand>
</feature>
<keyword evidence="1 5" id="KW-0489">Methyltransferase</keyword>
<dbReference type="PROSITE" id="PS00092">
    <property type="entry name" value="N6_MTASE"/>
    <property type="match status" value="1"/>
</dbReference>
<dbReference type="InterPro" id="IPR002052">
    <property type="entry name" value="DNA_methylase_N6_adenine_CS"/>
</dbReference>
<evidence type="ECO:0000256" key="1">
    <source>
        <dbReference type="ARBA" id="ARBA00022603"/>
    </source>
</evidence>
<keyword evidence="3 5" id="KW-0949">S-adenosyl-L-methionine</keyword>
<dbReference type="InterPro" id="IPR040758">
    <property type="entry name" value="PrmC_N"/>
</dbReference>
<evidence type="ECO:0000256" key="3">
    <source>
        <dbReference type="ARBA" id="ARBA00022691"/>
    </source>
</evidence>
<dbReference type="Gene3D" id="3.40.50.150">
    <property type="entry name" value="Vaccinia Virus protein VP39"/>
    <property type="match status" value="1"/>
</dbReference>
<comment type="function">
    <text evidence="5">Methylates the class 1 translation termination release factors RF1/PrfA and RF2/PrfB on the glutamine residue of the universally conserved GGQ motif.</text>
</comment>
<dbReference type="InterPro" id="IPR019874">
    <property type="entry name" value="RF_methyltr_PrmC"/>
</dbReference>
<feature type="domain" description="Release factor glutamine methyltransferase N-terminal" evidence="7">
    <location>
        <begin position="12"/>
        <end position="73"/>
    </location>
</feature>
<sequence>MNIRQIMMNSIKELSSSATPKLDVELILCKVLDVDRLYLHINLDEDITKEQETEFYCLLNQRKEGRPIAYILGHREFMGLDFFVKEGVLIPRPDTEILIEEVINLSKSIKSPLIVDIGTGSGAISVSLAKYIKDAKVYSLDISDTALEVGKINAKNNNVEDRITFLKSDLFSSVENLNSKFDIVVSNPPYIKKDDIYNLDKDVKDYEPILALDGGEDGLNFYRRITKDSLMFLKENGVLAYEVGHDQAEDVKEIMIENNFKNIKIVRDLAGIQRVVIGF</sequence>
<keyword evidence="2 5" id="KW-0808">Transferase</keyword>
<reference evidence="9" key="1">
    <citation type="submission" date="2016-11" db="EMBL/GenBank/DDBJ databases">
        <authorList>
            <person name="Varghese N."/>
            <person name="Submissions S."/>
        </authorList>
    </citation>
    <scope>NUCLEOTIDE SEQUENCE [LARGE SCALE GENOMIC DNA]</scope>
    <source>
        <strain evidence="9">DSM 15518</strain>
    </source>
</reference>
<evidence type="ECO:0000256" key="5">
    <source>
        <dbReference type="HAMAP-Rule" id="MF_02126"/>
    </source>
</evidence>
<gene>
    <name evidence="5" type="primary">prmC</name>
    <name evidence="8" type="ORF">SAMN02744037_01010</name>
</gene>
<accession>A0A1M6MQ31</accession>
<dbReference type="NCBIfam" id="TIGR00536">
    <property type="entry name" value="hemK_fam"/>
    <property type="match status" value="1"/>
</dbReference>
<dbReference type="InterPro" id="IPR029063">
    <property type="entry name" value="SAM-dependent_MTases_sf"/>
</dbReference>
<dbReference type="InterPro" id="IPR007848">
    <property type="entry name" value="Small_mtfrase_dom"/>
</dbReference>
<comment type="caution">
    <text evidence="5">Lacks conserved residue(s) required for the propagation of feature annotation.</text>
</comment>
<feature type="binding site" evidence="5">
    <location>
        <begin position="118"/>
        <end position="122"/>
    </location>
    <ligand>
        <name>S-adenosyl-L-methionine</name>
        <dbReference type="ChEBI" id="CHEBI:59789"/>
    </ligand>
</feature>
<dbReference type="GO" id="GO:0032259">
    <property type="term" value="P:methylation"/>
    <property type="evidence" value="ECO:0007669"/>
    <property type="project" value="UniProtKB-KW"/>
</dbReference>
<protein>
    <recommendedName>
        <fullName evidence="5">Release factor glutamine methyltransferase</fullName>
        <shortName evidence="5">RF MTase</shortName>
        <ecNumber evidence="5">2.1.1.297</ecNumber>
    </recommendedName>
    <alternativeName>
        <fullName evidence="5">N5-glutamine methyltransferase PrmC</fullName>
    </alternativeName>
    <alternativeName>
        <fullName evidence="5">Protein-(glutamine-N5) MTase PrmC</fullName>
    </alternativeName>
    <alternativeName>
        <fullName evidence="5">Protein-glutamine N-methyltransferase PrmC</fullName>
    </alternativeName>
</protein>
<dbReference type="RefSeq" id="WP_072887895.1">
    <property type="nucleotide sequence ID" value="NZ_FRAE01000017.1"/>
</dbReference>
<dbReference type="NCBIfam" id="TIGR03534">
    <property type="entry name" value="RF_mod_PrmC"/>
    <property type="match status" value="1"/>
</dbReference>
<evidence type="ECO:0000259" key="6">
    <source>
        <dbReference type="Pfam" id="PF05175"/>
    </source>
</evidence>
<dbReference type="Gene3D" id="1.10.8.10">
    <property type="entry name" value="DNA helicase RuvA subunit, C-terminal domain"/>
    <property type="match status" value="1"/>
</dbReference>
<dbReference type="PRINTS" id="PR00507">
    <property type="entry name" value="N12N6MTFRASE"/>
</dbReference>
<comment type="catalytic activity">
    <reaction evidence="4 5">
        <text>L-glutaminyl-[peptide chain release factor] + S-adenosyl-L-methionine = N(5)-methyl-L-glutaminyl-[peptide chain release factor] + S-adenosyl-L-homocysteine + H(+)</text>
        <dbReference type="Rhea" id="RHEA:42896"/>
        <dbReference type="Rhea" id="RHEA-COMP:10271"/>
        <dbReference type="Rhea" id="RHEA-COMP:10272"/>
        <dbReference type="ChEBI" id="CHEBI:15378"/>
        <dbReference type="ChEBI" id="CHEBI:30011"/>
        <dbReference type="ChEBI" id="CHEBI:57856"/>
        <dbReference type="ChEBI" id="CHEBI:59789"/>
        <dbReference type="ChEBI" id="CHEBI:61891"/>
        <dbReference type="EC" id="2.1.1.297"/>
    </reaction>
</comment>
<evidence type="ECO:0000313" key="9">
    <source>
        <dbReference type="Proteomes" id="UP000242497"/>
    </source>
</evidence>
<proteinExistence type="inferred from homology"/>
<dbReference type="InterPro" id="IPR004556">
    <property type="entry name" value="HemK-like"/>
</dbReference>
<dbReference type="EC" id="2.1.1.297" evidence="5"/>
<dbReference type="STRING" id="1123349.SAMN02744037_01010"/>
<dbReference type="PANTHER" id="PTHR18895:SF74">
    <property type="entry name" value="MTRF1L RELEASE FACTOR GLUTAMINE METHYLTRANSFERASE"/>
    <property type="match status" value="1"/>
</dbReference>
<organism evidence="8 9">
    <name type="scientific">Tepidibacter formicigenes DSM 15518</name>
    <dbReference type="NCBI Taxonomy" id="1123349"/>
    <lineage>
        <taxon>Bacteria</taxon>
        <taxon>Bacillati</taxon>
        <taxon>Bacillota</taxon>
        <taxon>Clostridia</taxon>
        <taxon>Peptostreptococcales</taxon>
        <taxon>Peptostreptococcaceae</taxon>
        <taxon>Tepidibacter</taxon>
    </lineage>
</organism>
<dbReference type="CDD" id="cd02440">
    <property type="entry name" value="AdoMet_MTases"/>
    <property type="match status" value="1"/>
</dbReference>
<dbReference type="Pfam" id="PF05175">
    <property type="entry name" value="MTS"/>
    <property type="match status" value="1"/>
</dbReference>
<name>A0A1M6MQ31_9FIRM</name>
<evidence type="ECO:0000313" key="8">
    <source>
        <dbReference type="EMBL" id="SHJ85534.1"/>
    </source>
</evidence>
<evidence type="ECO:0000256" key="4">
    <source>
        <dbReference type="ARBA" id="ARBA00048391"/>
    </source>
</evidence>
<dbReference type="AlphaFoldDB" id="A0A1M6MQ31"/>
<comment type="similarity">
    <text evidence="5">Belongs to the protein N5-glutamine methyltransferase family. PrmC subfamily.</text>
</comment>
<dbReference type="Proteomes" id="UP000242497">
    <property type="component" value="Unassembled WGS sequence"/>
</dbReference>
<feature type="binding site" evidence="5">
    <location>
        <begin position="187"/>
        <end position="190"/>
    </location>
    <ligand>
        <name>substrate</name>
    </ligand>
</feature>
<dbReference type="Pfam" id="PF17827">
    <property type="entry name" value="PrmC_N"/>
    <property type="match status" value="1"/>
</dbReference>
<keyword evidence="9" id="KW-1185">Reference proteome</keyword>
<feature type="binding site" evidence="5">
    <location>
        <position position="187"/>
    </location>
    <ligand>
        <name>S-adenosyl-L-methionine</name>
        <dbReference type="ChEBI" id="CHEBI:59789"/>
    </ligand>
</feature>